<protein>
    <submittedName>
        <fullName evidence="1">Uncharacterized protein</fullName>
    </submittedName>
</protein>
<evidence type="ECO:0000313" key="1">
    <source>
        <dbReference type="EMBL" id="RAQ93998.1"/>
    </source>
</evidence>
<name>A0A328V8X5_9CHLR</name>
<accession>A0A328V8X5</accession>
<organism evidence="1 2">
    <name type="scientific">Thermogemmatispora tikiterensis</name>
    <dbReference type="NCBI Taxonomy" id="1825093"/>
    <lineage>
        <taxon>Bacteria</taxon>
        <taxon>Bacillati</taxon>
        <taxon>Chloroflexota</taxon>
        <taxon>Ktedonobacteria</taxon>
        <taxon>Thermogemmatisporales</taxon>
        <taxon>Thermogemmatisporaceae</taxon>
        <taxon>Thermogemmatispora</taxon>
    </lineage>
</organism>
<dbReference type="OrthoDB" id="3806873at2"/>
<gene>
    <name evidence="1" type="ORF">A4R35_00540</name>
</gene>
<dbReference type="RefSeq" id="WP_112425530.1">
    <property type="nucleotide sequence ID" value="NZ_MCIF01000002.1"/>
</dbReference>
<comment type="caution">
    <text evidence="1">The sequence shown here is derived from an EMBL/GenBank/DDBJ whole genome shotgun (WGS) entry which is preliminary data.</text>
</comment>
<dbReference type="EMBL" id="MCIF01000002">
    <property type="protein sequence ID" value="RAQ93998.1"/>
    <property type="molecule type" value="Genomic_DNA"/>
</dbReference>
<reference evidence="1 2" key="1">
    <citation type="submission" date="2016-08" db="EMBL/GenBank/DDBJ databases">
        <title>Analysis of Carbohydrate Active Enzymes in Thermogemmatispora T81 Reveals Carbohydrate Degradation Ability.</title>
        <authorList>
            <person name="Tomazini A."/>
            <person name="Lal S."/>
            <person name="Stott M."/>
            <person name="Henrissat B."/>
            <person name="Polikarpov I."/>
            <person name="Sparling R."/>
            <person name="Levin D.B."/>
        </authorList>
    </citation>
    <scope>NUCLEOTIDE SEQUENCE [LARGE SCALE GENOMIC DNA]</scope>
    <source>
        <strain evidence="1 2">T81</strain>
    </source>
</reference>
<sequence length="101" mass="11312">MIPRWLIWLPWDRLSSSAPTPPILSADLASMVTAYQQAGGASFTLQALLIFMLLTKFESIAHHGARFLRGEIAADLVLSQLEKIRMIMLLAQESQKRDFAV</sequence>
<proteinExistence type="predicted"/>
<dbReference type="AlphaFoldDB" id="A0A328V8X5"/>
<evidence type="ECO:0000313" key="2">
    <source>
        <dbReference type="Proteomes" id="UP000248706"/>
    </source>
</evidence>
<keyword evidence="2" id="KW-1185">Reference proteome</keyword>
<dbReference type="Proteomes" id="UP000248706">
    <property type="component" value="Unassembled WGS sequence"/>
</dbReference>